<evidence type="ECO:0000313" key="2">
    <source>
        <dbReference type="Proteomes" id="UP000288805"/>
    </source>
</evidence>
<evidence type="ECO:0000313" key="1">
    <source>
        <dbReference type="EMBL" id="RVX06409.1"/>
    </source>
</evidence>
<accession>A0A438JBS7</accession>
<dbReference type="EMBL" id="QGNW01000051">
    <property type="protein sequence ID" value="RVX06409.1"/>
    <property type="molecule type" value="Genomic_DNA"/>
</dbReference>
<sequence>MLVEDYVGWIKWCTSSTRFSMIVTGTPFGFFQSSKALRQRDPLSPYLFVVAMEALSCLVKRVREGEYLMGVKVKGKGGEGEEVSHFLFANDTLVFVRLPKIKWVDHVQELVSKLGCKEGKLLSTSLDLPLSAPFRSVMHPKKCQIEVRENSKGLPFDRWGVREKDASYEVANGVHEEE</sequence>
<reference evidence="1 2" key="1">
    <citation type="journal article" date="2018" name="PLoS Genet.">
        <title>Population sequencing reveals clonal diversity and ancestral inbreeding in the grapevine cultivar Chardonnay.</title>
        <authorList>
            <person name="Roach M.J."/>
            <person name="Johnson D.L."/>
            <person name="Bohlmann J."/>
            <person name="van Vuuren H.J."/>
            <person name="Jones S.J."/>
            <person name="Pretorius I.S."/>
            <person name="Schmidt S.A."/>
            <person name="Borneman A.R."/>
        </authorList>
    </citation>
    <scope>NUCLEOTIDE SEQUENCE [LARGE SCALE GENOMIC DNA]</scope>
    <source>
        <strain evidence="2">cv. Chardonnay</strain>
        <tissue evidence="1">Leaf</tissue>
    </source>
</reference>
<dbReference type="Proteomes" id="UP000288805">
    <property type="component" value="Unassembled WGS sequence"/>
</dbReference>
<organism evidence="1 2">
    <name type="scientific">Vitis vinifera</name>
    <name type="common">Grape</name>
    <dbReference type="NCBI Taxonomy" id="29760"/>
    <lineage>
        <taxon>Eukaryota</taxon>
        <taxon>Viridiplantae</taxon>
        <taxon>Streptophyta</taxon>
        <taxon>Embryophyta</taxon>
        <taxon>Tracheophyta</taxon>
        <taxon>Spermatophyta</taxon>
        <taxon>Magnoliopsida</taxon>
        <taxon>eudicotyledons</taxon>
        <taxon>Gunneridae</taxon>
        <taxon>Pentapetalae</taxon>
        <taxon>rosids</taxon>
        <taxon>Vitales</taxon>
        <taxon>Vitaceae</taxon>
        <taxon>Viteae</taxon>
        <taxon>Vitis</taxon>
    </lineage>
</organism>
<proteinExistence type="predicted"/>
<name>A0A438JBS7_VITVI</name>
<gene>
    <name evidence="1" type="primary">AtMg01250_211</name>
    <name evidence="1" type="ORF">CK203_023717</name>
</gene>
<dbReference type="AlphaFoldDB" id="A0A438JBS7"/>
<comment type="caution">
    <text evidence="1">The sequence shown here is derived from an EMBL/GenBank/DDBJ whole genome shotgun (WGS) entry which is preliminary data.</text>
</comment>
<protein>
    <submittedName>
        <fullName evidence="1">Putative mitochondrial protein</fullName>
    </submittedName>
</protein>